<dbReference type="KEGG" id="bfu:BCIN_18g00145"/>
<dbReference type="Proteomes" id="UP000001798">
    <property type="component" value="Chromosome 18"/>
</dbReference>
<sequence length="90" mass="10393">METIDSLLYFLYDNFLLDIFTDTLWGIIIWFNQSLFCFNGPPIHTIISLWAYQTNITYPLGIISKKFVSVAHSVALLTLQPTIYEMQLGV</sequence>
<reference evidence="1 2" key="1">
    <citation type="journal article" date="2011" name="PLoS Genet.">
        <title>Genomic analysis of the necrotrophic fungal pathogens Sclerotinia sclerotiorum and Botrytis cinerea.</title>
        <authorList>
            <person name="Amselem J."/>
            <person name="Cuomo C.A."/>
            <person name="van Kan J.A."/>
            <person name="Viaud M."/>
            <person name="Benito E.P."/>
            <person name="Couloux A."/>
            <person name="Coutinho P.M."/>
            <person name="de Vries R.P."/>
            <person name="Dyer P.S."/>
            <person name="Fillinger S."/>
            <person name="Fournier E."/>
            <person name="Gout L."/>
            <person name="Hahn M."/>
            <person name="Kohn L."/>
            <person name="Lapalu N."/>
            <person name="Plummer K.M."/>
            <person name="Pradier J.M."/>
            <person name="Quevillon E."/>
            <person name="Sharon A."/>
            <person name="Simon A."/>
            <person name="ten Have A."/>
            <person name="Tudzynski B."/>
            <person name="Tudzynski P."/>
            <person name="Wincker P."/>
            <person name="Andrew M."/>
            <person name="Anthouard V."/>
            <person name="Beever R.E."/>
            <person name="Beffa R."/>
            <person name="Benoit I."/>
            <person name="Bouzid O."/>
            <person name="Brault B."/>
            <person name="Chen Z."/>
            <person name="Choquer M."/>
            <person name="Collemare J."/>
            <person name="Cotton P."/>
            <person name="Danchin E.G."/>
            <person name="Da Silva C."/>
            <person name="Gautier A."/>
            <person name="Giraud C."/>
            <person name="Giraud T."/>
            <person name="Gonzalez C."/>
            <person name="Grossetete S."/>
            <person name="Guldener U."/>
            <person name="Henrissat B."/>
            <person name="Howlett B.J."/>
            <person name="Kodira C."/>
            <person name="Kretschmer M."/>
            <person name="Lappartient A."/>
            <person name="Leroch M."/>
            <person name="Levis C."/>
            <person name="Mauceli E."/>
            <person name="Neuveglise C."/>
            <person name="Oeser B."/>
            <person name="Pearson M."/>
            <person name="Poulain J."/>
            <person name="Poussereau N."/>
            <person name="Quesneville H."/>
            <person name="Rascle C."/>
            <person name="Schumacher J."/>
            <person name="Segurens B."/>
            <person name="Sexton A."/>
            <person name="Silva E."/>
            <person name="Sirven C."/>
            <person name="Soanes D.M."/>
            <person name="Talbot N.J."/>
            <person name="Templeton M."/>
            <person name="Yandava C."/>
            <person name="Yarden O."/>
            <person name="Zeng Q."/>
            <person name="Rollins J.A."/>
            <person name="Lebrun M.H."/>
            <person name="Dickman M."/>
        </authorList>
    </citation>
    <scope>NUCLEOTIDE SEQUENCE [LARGE SCALE GENOMIC DNA]</scope>
    <source>
        <strain evidence="1 2">B05.10</strain>
    </source>
</reference>
<accession>A0A384K7V5</accession>
<proteinExistence type="predicted"/>
<reference evidence="1 2" key="3">
    <citation type="journal article" date="2017" name="Mol. Plant Pathol.">
        <title>A gapless genome sequence of the fungus Botrytis cinerea.</title>
        <authorList>
            <person name="Van Kan J.A."/>
            <person name="Stassen J.H."/>
            <person name="Mosbach A."/>
            <person name="Van Der Lee T.A."/>
            <person name="Faino L."/>
            <person name="Farmer A.D."/>
            <person name="Papasotiriou D.G."/>
            <person name="Zhou S."/>
            <person name="Seidl M.F."/>
            <person name="Cottam E."/>
            <person name="Edel D."/>
            <person name="Hahn M."/>
            <person name="Schwartz D.C."/>
            <person name="Dietrich R.A."/>
            <person name="Widdison S."/>
            <person name="Scalliet G."/>
        </authorList>
    </citation>
    <scope>NUCLEOTIDE SEQUENCE [LARGE SCALE GENOMIC DNA]</scope>
    <source>
        <strain evidence="1 2">B05.10</strain>
    </source>
</reference>
<keyword evidence="2" id="KW-1185">Reference proteome</keyword>
<dbReference type="RefSeq" id="XP_024554092.1">
    <property type="nucleotide sequence ID" value="XM_024698275.1"/>
</dbReference>
<protein>
    <submittedName>
        <fullName evidence="1">Uncharacterized protein</fullName>
    </submittedName>
</protein>
<evidence type="ECO:0000313" key="1">
    <source>
        <dbReference type="EMBL" id="ATZ58896.1"/>
    </source>
</evidence>
<evidence type="ECO:0000313" key="2">
    <source>
        <dbReference type="Proteomes" id="UP000001798"/>
    </source>
</evidence>
<organism evidence="1 2">
    <name type="scientific">Botryotinia fuckeliana (strain B05.10)</name>
    <name type="common">Noble rot fungus</name>
    <name type="synonym">Botrytis cinerea</name>
    <dbReference type="NCBI Taxonomy" id="332648"/>
    <lineage>
        <taxon>Eukaryota</taxon>
        <taxon>Fungi</taxon>
        <taxon>Dikarya</taxon>
        <taxon>Ascomycota</taxon>
        <taxon>Pezizomycotina</taxon>
        <taxon>Leotiomycetes</taxon>
        <taxon>Helotiales</taxon>
        <taxon>Sclerotiniaceae</taxon>
        <taxon>Botrytis</taxon>
    </lineage>
</organism>
<dbReference type="EMBL" id="CP009822">
    <property type="protein sequence ID" value="ATZ58896.1"/>
    <property type="molecule type" value="Genomic_DNA"/>
</dbReference>
<dbReference type="VEuPathDB" id="FungiDB:Bcin18g00145"/>
<gene>
    <name evidence="1" type="ORF">BCIN_18g00145</name>
</gene>
<reference evidence="1 2" key="2">
    <citation type="journal article" date="2012" name="Eukaryot. Cell">
        <title>Genome update of Botrytis cinerea strains B05.10 and T4.</title>
        <authorList>
            <person name="Staats M."/>
            <person name="van Kan J.A."/>
        </authorList>
    </citation>
    <scope>NUCLEOTIDE SEQUENCE [LARGE SCALE GENOMIC DNA]</scope>
    <source>
        <strain evidence="1 2">B05.10</strain>
    </source>
</reference>
<dbReference type="AlphaFoldDB" id="A0A384K7V5"/>
<dbReference type="GeneID" id="36395039"/>
<name>A0A384K7V5_BOTFB</name>